<reference evidence="4" key="1">
    <citation type="journal article" date="2019" name="bioRxiv">
        <title>The Genome of the Zebra Mussel, Dreissena polymorpha: A Resource for Invasive Species Research.</title>
        <authorList>
            <person name="McCartney M.A."/>
            <person name="Auch B."/>
            <person name="Kono T."/>
            <person name="Mallez S."/>
            <person name="Zhang Y."/>
            <person name="Obille A."/>
            <person name="Becker A."/>
            <person name="Abrahante J.E."/>
            <person name="Garbe J."/>
            <person name="Badalamenti J.P."/>
            <person name="Herman A."/>
            <person name="Mangelson H."/>
            <person name="Liachko I."/>
            <person name="Sullivan S."/>
            <person name="Sone E.D."/>
            <person name="Koren S."/>
            <person name="Silverstein K.A.T."/>
            <person name="Beckman K.B."/>
            <person name="Gohl D.M."/>
        </authorList>
    </citation>
    <scope>NUCLEOTIDE SEQUENCE</scope>
    <source>
        <strain evidence="4">Duluth1</strain>
        <tissue evidence="4">Whole animal</tissue>
    </source>
</reference>
<feature type="domain" description="EGF-like" evidence="3">
    <location>
        <begin position="206"/>
        <end position="247"/>
    </location>
</feature>
<protein>
    <recommendedName>
        <fullName evidence="3">EGF-like domain-containing protein</fullName>
    </recommendedName>
</protein>
<feature type="disulfide bond" evidence="1">
    <location>
        <begin position="218"/>
        <end position="235"/>
    </location>
</feature>
<dbReference type="EMBL" id="JAIWYP010000003">
    <property type="protein sequence ID" value="KAH3854570.1"/>
    <property type="molecule type" value="Genomic_DNA"/>
</dbReference>
<keyword evidence="1" id="KW-1015">Disulfide bond</keyword>
<evidence type="ECO:0000256" key="1">
    <source>
        <dbReference type="PROSITE-ProRule" id="PRU00076"/>
    </source>
</evidence>
<feature type="signal peptide" evidence="2">
    <location>
        <begin position="1"/>
        <end position="22"/>
    </location>
</feature>
<dbReference type="PROSITE" id="PS50026">
    <property type="entry name" value="EGF_3"/>
    <property type="match status" value="1"/>
</dbReference>
<keyword evidence="1" id="KW-0245">EGF-like domain</keyword>
<comment type="caution">
    <text evidence="1">Lacks conserved residue(s) required for the propagation of feature annotation.</text>
</comment>
<reference evidence="4" key="2">
    <citation type="submission" date="2020-11" db="EMBL/GenBank/DDBJ databases">
        <authorList>
            <person name="McCartney M.A."/>
            <person name="Auch B."/>
            <person name="Kono T."/>
            <person name="Mallez S."/>
            <person name="Becker A."/>
            <person name="Gohl D.M."/>
            <person name="Silverstein K.A.T."/>
            <person name="Koren S."/>
            <person name="Bechman K.B."/>
            <person name="Herman A."/>
            <person name="Abrahante J.E."/>
            <person name="Garbe J."/>
        </authorList>
    </citation>
    <scope>NUCLEOTIDE SEQUENCE</scope>
    <source>
        <strain evidence="4">Duluth1</strain>
        <tissue evidence="4">Whole animal</tissue>
    </source>
</reference>
<accession>A0A9D4L9P2</accession>
<dbReference type="CDD" id="cd00054">
    <property type="entry name" value="EGF_CA"/>
    <property type="match status" value="1"/>
</dbReference>
<dbReference type="SUPFAM" id="SSF57196">
    <property type="entry name" value="EGF/Laminin"/>
    <property type="match status" value="1"/>
</dbReference>
<dbReference type="Proteomes" id="UP000828390">
    <property type="component" value="Unassembled WGS sequence"/>
</dbReference>
<comment type="caution">
    <text evidence="4">The sequence shown here is derived from an EMBL/GenBank/DDBJ whole genome shotgun (WGS) entry which is preliminary data.</text>
</comment>
<dbReference type="InterPro" id="IPR000742">
    <property type="entry name" value="EGF"/>
</dbReference>
<dbReference type="AlphaFoldDB" id="A0A9D4L9P2"/>
<sequence length="264" mass="30618">MGGYWIWIFRLFLLETVIICDSFPYVGHGNSDVTMKTLVHADSQKNNNANEDDDFKRILNKYKAMPNYYLYTPVKRLKDSNVMSEIENRTRLLRSVRRQSENSIANILRYRILHSTLPEIGPTYINFANYGLLSNTQFPISSNQVISKSYSKRFSQALKHHRAPVSDREILNYKEREKRRRHPYLINFGIDGVMHKSRSETSYGAHSIACDPVDQNYCLNGGICVFVVPLNVKTCQCKEAFTGQRCQMWNQEYLLALLSQEIIG</sequence>
<keyword evidence="5" id="KW-1185">Reference proteome</keyword>
<feature type="disulfide bond" evidence="1">
    <location>
        <begin position="237"/>
        <end position="246"/>
    </location>
</feature>
<gene>
    <name evidence="4" type="ORF">DPMN_097113</name>
</gene>
<keyword evidence="2" id="KW-0732">Signal</keyword>
<evidence type="ECO:0000256" key="2">
    <source>
        <dbReference type="SAM" id="SignalP"/>
    </source>
</evidence>
<feature type="chain" id="PRO_5038504570" description="EGF-like domain-containing protein" evidence="2">
    <location>
        <begin position="23"/>
        <end position="264"/>
    </location>
</feature>
<evidence type="ECO:0000313" key="5">
    <source>
        <dbReference type="Proteomes" id="UP000828390"/>
    </source>
</evidence>
<name>A0A9D4L9P2_DREPO</name>
<organism evidence="4 5">
    <name type="scientific">Dreissena polymorpha</name>
    <name type="common">Zebra mussel</name>
    <name type="synonym">Mytilus polymorpha</name>
    <dbReference type="NCBI Taxonomy" id="45954"/>
    <lineage>
        <taxon>Eukaryota</taxon>
        <taxon>Metazoa</taxon>
        <taxon>Spiralia</taxon>
        <taxon>Lophotrochozoa</taxon>
        <taxon>Mollusca</taxon>
        <taxon>Bivalvia</taxon>
        <taxon>Autobranchia</taxon>
        <taxon>Heteroconchia</taxon>
        <taxon>Euheterodonta</taxon>
        <taxon>Imparidentia</taxon>
        <taxon>Neoheterodontei</taxon>
        <taxon>Myida</taxon>
        <taxon>Dreissenoidea</taxon>
        <taxon>Dreissenidae</taxon>
        <taxon>Dreissena</taxon>
    </lineage>
</organism>
<proteinExistence type="predicted"/>
<evidence type="ECO:0000259" key="3">
    <source>
        <dbReference type="PROSITE" id="PS50026"/>
    </source>
</evidence>
<evidence type="ECO:0000313" key="4">
    <source>
        <dbReference type="EMBL" id="KAH3854570.1"/>
    </source>
</evidence>
<dbReference type="Gene3D" id="2.10.25.10">
    <property type="entry name" value="Laminin"/>
    <property type="match status" value="1"/>
</dbReference>
<dbReference type="PROSITE" id="PS00022">
    <property type="entry name" value="EGF_1"/>
    <property type="match status" value="1"/>
</dbReference>